<protein>
    <submittedName>
        <fullName evidence="1">Uncharacterized protein</fullName>
    </submittedName>
</protein>
<dbReference type="Proteomes" id="UP000035037">
    <property type="component" value="Unassembled WGS sequence"/>
</dbReference>
<dbReference type="AlphaFoldDB" id="A0A0G8ATF9"/>
<evidence type="ECO:0000313" key="1">
    <source>
        <dbReference type="EMBL" id="KKZ11027.1"/>
    </source>
</evidence>
<name>A0A0G8ATF9_9SYNE</name>
<gene>
    <name evidence="1" type="ORF">TQ37_07850</name>
</gene>
<sequence>MTNRQLLLAVLVTTGRAGHRPSSIQVFKHNRPVLAESEPGAELQPGAAYLNHKAGDVTVCTVLDDAAVALQPAVDAAGICP</sequence>
<dbReference type="EMBL" id="JYFQ01000156">
    <property type="protein sequence ID" value="KKZ11027.1"/>
    <property type="molecule type" value="Genomic_DNA"/>
</dbReference>
<reference evidence="1 2" key="2">
    <citation type="submission" date="2015-05" db="EMBL/GenBank/DDBJ databases">
        <title>Lifestyle Evolution in Cyanobacterial Symbionts of Sponges.</title>
        <authorList>
            <person name="Burgsdorf I."/>
            <person name="Slaby B.M."/>
            <person name="Handley K.M."/>
            <person name="Haber M."/>
            <person name="Blom J."/>
            <person name="Marshall C.W."/>
            <person name="Gilbert J.A."/>
            <person name="Hentschel U."/>
            <person name="Steindler L."/>
        </authorList>
    </citation>
    <scope>NUCLEOTIDE SEQUENCE [LARGE SCALE GENOMIC DNA]</scope>
    <source>
        <strain evidence="1">15L</strain>
    </source>
</reference>
<reference evidence="1 2" key="1">
    <citation type="submission" date="2015-02" db="EMBL/GenBank/DDBJ databases">
        <authorList>
            <person name="Slaby B."/>
            <person name="Hentschel U."/>
        </authorList>
    </citation>
    <scope>NUCLEOTIDE SEQUENCE [LARGE SCALE GENOMIC DNA]</scope>
    <source>
        <strain evidence="1">15L</strain>
    </source>
</reference>
<organism evidence="1 2">
    <name type="scientific">Candidatus Synechococcus spongiarum 15L</name>
    <dbReference type="NCBI Taxonomy" id="1608419"/>
    <lineage>
        <taxon>Bacteria</taxon>
        <taxon>Bacillati</taxon>
        <taxon>Cyanobacteriota</taxon>
        <taxon>Cyanophyceae</taxon>
        <taxon>Synechococcales</taxon>
        <taxon>Synechococcaceae</taxon>
        <taxon>Synechococcus</taxon>
    </lineage>
</organism>
<evidence type="ECO:0000313" key="2">
    <source>
        <dbReference type="Proteomes" id="UP000035037"/>
    </source>
</evidence>
<accession>A0A0G8ATF9</accession>
<proteinExistence type="predicted"/>
<comment type="caution">
    <text evidence="1">The sequence shown here is derived from an EMBL/GenBank/DDBJ whole genome shotgun (WGS) entry which is preliminary data.</text>
</comment>